<reference evidence="4" key="2">
    <citation type="journal article" date="2017" name="Nat. Plants">
        <title>The Aegilops tauschii genome reveals multiple impacts of transposons.</title>
        <authorList>
            <person name="Zhao G."/>
            <person name="Zou C."/>
            <person name="Li K."/>
            <person name="Wang K."/>
            <person name="Li T."/>
            <person name="Gao L."/>
            <person name="Zhang X."/>
            <person name="Wang H."/>
            <person name="Yang Z."/>
            <person name="Liu X."/>
            <person name="Jiang W."/>
            <person name="Mao L."/>
            <person name="Kong X."/>
            <person name="Jiao Y."/>
            <person name="Jia J."/>
        </authorList>
    </citation>
    <scope>NUCLEOTIDE SEQUENCE [LARGE SCALE GENOMIC DNA]</scope>
    <source>
        <strain evidence="4">cv. AL8/78</strain>
    </source>
</reference>
<dbReference type="EnsemblPlants" id="AET6Gv20557000.11">
    <property type="protein sequence ID" value="AET6Gv20557000.11"/>
    <property type="gene ID" value="AET6Gv20557000"/>
</dbReference>
<protein>
    <recommendedName>
        <fullName evidence="2">Retrotransposon gag domain-containing protein</fullName>
    </recommendedName>
</protein>
<evidence type="ECO:0000313" key="4">
    <source>
        <dbReference type="Proteomes" id="UP000015105"/>
    </source>
</evidence>
<feature type="domain" description="Retrotransposon gag" evidence="2">
    <location>
        <begin position="182"/>
        <end position="274"/>
    </location>
</feature>
<dbReference type="STRING" id="200361.A0A453NZH8"/>
<proteinExistence type="predicted"/>
<sequence>MDPALKAYLDKMSDEATARANKQDGDNNAILQALATQTARIDSLVTWKPELEARFAQLELSVAALQAASSSTAPSIGSPPLATPTMVAREIQGQSGHGVPLHPGGSLSVTPESPSTSPVTGMTLIPSPISSPLSSQVLSALGQTPPPMTFPVFAGENPQLWKTLSEQYFQMFTVHESYRAPMAILNFSGPAVIWLQSVQRKIAGLNWESFTALLCTRFGRDKHQLLIRQFYAIRQTNSVADFIERFETLMNHMISYSELTHPYFFLTRFIEGLHADIRALVLI</sequence>
<evidence type="ECO:0000259" key="2">
    <source>
        <dbReference type="Pfam" id="PF03732"/>
    </source>
</evidence>
<accession>A0A453NZH8</accession>
<reference evidence="3" key="3">
    <citation type="journal article" date="2017" name="Nature">
        <title>Genome sequence of the progenitor of the wheat D genome Aegilops tauschii.</title>
        <authorList>
            <person name="Luo M.C."/>
            <person name="Gu Y.Q."/>
            <person name="Puiu D."/>
            <person name="Wang H."/>
            <person name="Twardziok S.O."/>
            <person name="Deal K.R."/>
            <person name="Huo N."/>
            <person name="Zhu T."/>
            <person name="Wang L."/>
            <person name="Wang Y."/>
            <person name="McGuire P.E."/>
            <person name="Liu S."/>
            <person name="Long H."/>
            <person name="Ramasamy R.K."/>
            <person name="Rodriguez J.C."/>
            <person name="Van S.L."/>
            <person name="Yuan L."/>
            <person name="Wang Z."/>
            <person name="Xia Z."/>
            <person name="Xiao L."/>
            <person name="Anderson O.D."/>
            <person name="Ouyang S."/>
            <person name="Liang Y."/>
            <person name="Zimin A.V."/>
            <person name="Pertea G."/>
            <person name="Qi P."/>
            <person name="Bennetzen J.L."/>
            <person name="Dai X."/>
            <person name="Dawson M.W."/>
            <person name="Muller H.G."/>
            <person name="Kugler K."/>
            <person name="Rivarola-Duarte L."/>
            <person name="Spannagl M."/>
            <person name="Mayer K.F.X."/>
            <person name="Lu F.H."/>
            <person name="Bevan M.W."/>
            <person name="Leroy P."/>
            <person name="Li P."/>
            <person name="You F.M."/>
            <person name="Sun Q."/>
            <person name="Liu Z."/>
            <person name="Lyons E."/>
            <person name="Wicker T."/>
            <person name="Salzberg S.L."/>
            <person name="Devos K.M."/>
            <person name="Dvorak J."/>
        </authorList>
    </citation>
    <scope>NUCLEOTIDE SEQUENCE [LARGE SCALE GENOMIC DNA]</scope>
    <source>
        <strain evidence="3">cv. AL8/78</strain>
    </source>
</reference>
<reference evidence="4" key="1">
    <citation type="journal article" date="2014" name="Science">
        <title>Ancient hybridizations among the ancestral genomes of bread wheat.</title>
        <authorList>
            <consortium name="International Wheat Genome Sequencing Consortium,"/>
            <person name="Marcussen T."/>
            <person name="Sandve S.R."/>
            <person name="Heier L."/>
            <person name="Spannagl M."/>
            <person name="Pfeifer M."/>
            <person name="Jakobsen K.S."/>
            <person name="Wulff B.B."/>
            <person name="Steuernagel B."/>
            <person name="Mayer K.F."/>
            <person name="Olsen O.A."/>
        </authorList>
    </citation>
    <scope>NUCLEOTIDE SEQUENCE [LARGE SCALE GENOMIC DNA]</scope>
    <source>
        <strain evidence="4">cv. AL8/78</strain>
    </source>
</reference>
<dbReference type="Gramene" id="AET6Gv20557000.11">
    <property type="protein sequence ID" value="AET6Gv20557000.11"/>
    <property type="gene ID" value="AET6Gv20557000"/>
</dbReference>
<name>A0A453NZH8_AEGTS</name>
<dbReference type="AlphaFoldDB" id="A0A453NZH8"/>
<dbReference type="Proteomes" id="UP000015105">
    <property type="component" value="Chromosome 6D"/>
</dbReference>
<reference evidence="3" key="5">
    <citation type="journal article" date="2021" name="G3 (Bethesda)">
        <title>Aegilops tauschii genome assembly Aet v5.0 features greater sequence contiguity and improved annotation.</title>
        <authorList>
            <person name="Wang L."/>
            <person name="Zhu T."/>
            <person name="Rodriguez J.C."/>
            <person name="Deal K.R."/>
            <person name="Dubcovsky J."/>
            <person name="McGuire P.E."/>
            <person name="Lux T."/>
            <person name="Spannagl M."/>
            <person name="Mayer K.F.X."/>
            <person name="Baldrich P."/>
            <person name="Meyers B.C."/>
            <person name="Huo N."/>
            <person name="Gu Y.Q."/>
            <person name="Zhou H."/>
            <person name="Devos K.M."/>
            <person name="Bennetzen J.L."/>
            <person name="Unver T."/>
            <person name="Budak H."/>
            <person name="Gulick P.J."/>
            <person name="Galiba G."/>
            <person name="Kalapos B."/>
            <person name="Nelson D.R."/>
            <person name="Li P."/>
            <person name="You F.M."/>
            <person name="Luo M.C."/>
            <person name="Dvorak J."/>
        </authorList>
    </citation>
    <scope>NUCLEOTIDE SEQUENCE [LARGE SCALE GENOMIC DNA]</scope>
    <source>
        <strain evidence="3">cv. AL8/78</strain>
    </source>
</reference>
<keyword evidence="4" id="KW-1185">Reference proteome</keyword>
<feature type="region of interest" description="Disordered" evidence="1">
    <location>
        <begin position="94"/>
        <end position="119"/>
    </location>
</feature>
<evidence type="ECO:0000256" key="1">
    <source>
        <dbReference type="SAM" id="MobiDB-lite"/>
    </source>
</evidence>
<evidence type="ECO:0000313" key="3">
    <source>
        <dbReference type="EnsemblPlants" id="AET6Gv20557000.11"/>
    </source>
</evidence>
<reference evidence="3" key="4">
    <citation type="submission" date="2019-03" db="UniProtKB">
        <authorList>
            <consortium name="EnsemblPlants"/>
        </authorList>
    </citation>
    <scope>IDENTIFICATION</scope>
</reference>
<feature type="compositionally biased region" description="Low complexity" evidence="1">
    <location>
        <begin position="106"/>
        <end position="119"/>
    </location>
</feature>
<dbReference type="Pfam" id="PF03732">
    <property type="entry name" value="Retrotrans_gag"/>
    <property type="match status" value="1"/>
</dbReference>
<dbReference type="InterPro" id="IPR005162">
    <property type="entry name" value="Retrotrans_gag_dom"/>
</dbReference>
<organism evidence="3 4">
    <name type="scientific">Aegilops tauschii subsp. strangulata</name>
    <name type="common">Goatgrass</name>
    <dbReference type="NCBI Taxonomy" id="200361"/>
    <lineage>
        <taxon>Eukaryota</taxon>
        <taxon>Viridiplantae</taxon>
        <taxon>Streptophyta</taxon>
        <taxon>Embryophyta</taxon>
        <taxon>Tracheophyta</taxon>
        <taxon>Spermatophyta</taxon>
        <taxon>Magnoliopsida</taxon>
        <taxon>Liliopsida</taxon>
        <taxon>Poales</taxon>
        <taxon>Poaceae</taxon>
        <taxon>BOP clade</taxon>
        <taxon>Pooideae</taxon>
        <taxon>Triticodae</taxon>
        <taxon>Triticeae</taxon>
        <taxon>Triticinae</taxon>
        <taxon>Aegilops</taxon>
    </lineage>
</organism>